<dbReference type="GO" id="GO:0003700">
    <property type="term" value="F:DNA-binding transcription factor activity"/>
    <property type="evidence" value="ECO:0007669"/>
    <property type="project" value="TreeGrafter"/>
</dbReference>
<evidence type="ECO:0000259" key="4">
    <source>
        <dbReference type="PROSITE" id="PS50977"/>
    </source>
</evidence>
<dbReference type="InterPro" id="IPR009057">
    <property type="entry name" value="Homeodomain-like_sf"/>
</dbReference>
<evidence type="ECO:0000256" key="2">
    <source>
        <dbReference type="ARBA" id="ARBA00023125"/>
    </source>
</evidence>
<dbReference type="PANTHER" id="PTHR30055">
    <property type="entry name" value="HTH-TYPE TRANSCRIPTIONAL REGULATOR RUTR"/>
    <property type="match status" value="1"/>
</dbReference>
<dbReference type="PANTHER" id="PTHR30055:SF234">
    <property type="entry name" value="HTH-TYPE TRANSCRIPTIONAL REGULATOR BETI"/>
    <property type="match status" value="1"/>
</dbReference>
<dbReference type="InterPro" id="IPR050109">
    <property type="entry name" value="HTH-type_TetR-like_transc_reg"/>
</dbReference>
<keyword evidence="1" id="KW-0805">Transcription regulation</keyword>
<dbReference type="InterPro" id="IPR001647">
    <property type="entry name" value="HTH_TetR"/>
</dbReference>
<reference evidence="5" key="1">
    <citation type="submission" date="2020-05" db="EMBL/GenBank/DDBJ databases">
        <authorList>
            <person name="Chiriac C."/>
            <person name="Salcher M."/>
            <person name="Ghai R."/>
            <person name="Kavagutti S V."/>
        </authorList>
    </citation>
    <scope>NUCLEOTIDE SEQUENCE</scope>
</reference>
<keyword evidence="3" id="KW-0804">Transcription</keyword>
<dbReference type="Gene3D" id="1.10.357.10">
    <property type="entry name" value="Tetracycline Repressor, domain 2"/>
    <property type="match status" value="1"/>
</dbReference>
<dbReference type="PROSITE" id="PS50977">
    <property type="entry name" value="HTH_TETR_2"/>
    <property type="match status" value="1"/>
</dbReference>
<accession>A0A6J6HQY7</accession>
<dbReference type="EMBL" id="CAEZUX010000030">
    <property type="protein sequence ID" value="CAB4610988.1"/>
    <property type="molecule type" value="Genomic_DNA"/>
</dbReference>
<dbReference type="Pfam" id="PF00440">
    <property type="entry name" value="TetR_N"/>
    <property type="match status" value="1"/>
</dbReference>
<dbReference type="SUPFAM" id="SSF46689">
    <property type="entry name" value="Homeodomain-like"/>
    <property type="match status" value="1"/>
</dbReference>
<dbReference type="GO" id="GO:0000976">
    <property type="term" value="F:transcription cis-regulatory region binding"/>
    <property type="evidence" value="ECO:0007669"/>
    <property type="project" value="TreeGrafter"/>
</dbReference>
<sequence>MLDAAEELLAEFGSDALTVEAVVSRANTSNGAFFARFGNRQGLLLAMQDRFLARLETESTILISSENSSDDLYGALYEYVSHSLAIFLAYRNAFKAMMIQNLDSMSFRQRGNRATTAGVTDLTKLIRKYSHEISHRDIALAADVAFRVLFAVSTQRVMLDEGEVTGNRFTEETWNEEMTDLLYRYLTA</sequence>
<organism evidence="5">
    <name type="scientific">freshwater metagenome</name>
    <dbReference type="NCBI Taxonomy" id="449393"/>
    <lineage>
        <taxon>unclassified sequences</taxon>
        <taxon>metagenomes</taxon>
        <taxon>ecological metagenomes</taxon>
    </lineage>
</organism>
<dbReference type="PRINTS" id="PR00455">
    <property type="entry name" value="HTHTETR"/>
</dbReference>
<protein>
    <submittedName>
        <fullName evidence="5">Unannotated protein</fullName>
    </submittedName>
</protein>
<name>A0A6J6HQY7_9ZZZZ</name>
<dbReference type="AlphaFoldDB" id="A0A6J6HQY7"/>
<proteinExistence type="predicted"/>
<evidence type="ECO:0000256" key="3">
    <source>
        <dbReference type="ARBA" id="ARBA00023163"/>
    </source>
</evidence>
<keyword evidence="2" id="KW-0238">DNA-binding</keyword>
<evidence type="ECO:0000313" key="5">
    <source>
        <dbReference type="EMBL" id="CAB4610988.1"/>
    </source>
</evidence>
<gene>
    <name evidence="5" type="ORF">UFOPK1874_00418</name>
</gene>
<feature type="domain" description="HTH tetR-type" evidence="4">
    <location>
        <begin position="1"/>
        <end position="55"/>
    </location>
</feature>
<evidence type="ECO:0000256" key="1">
    <source>
        <dbReference type="ARBA" id="ARBA00023015"/>
    </source>
</evidence>